<dbReference type="InterPro" id="IPR036628">
    <property type="entry name" value="Clp_N_dom_sf"/>
</dbReference>
<gene>
    <name evidence="3" type="ORF">CNX65_33480</name>
</gene>
<evidence type="ECO:0000259" key="2">
    <source>
        <dbReference type="PROSITE" id="PS51903"/>
    </source>
</evidence>
<accession>A0A290ZF19</accession>
<evidence type="ECO:0000313" key="4">
    <source>
        <dbReference type="Proteomes" id="UP000218505"/>
    </source>
</evidence>
<keyword evidence="3" id="KW-0645">Protease</keyword>
<feature type="domain" description="Clp R" evidence="2">
    <location>
        <begin position="3"/>
        <end position="180"/>
    </location>
</feature>
<dbReference type="EMBL" id="CP023445">
    <property type="protein sequence ID" value="ATE57618.1"/>
    <property type="molecule type" value="Genomic_DNA"/>
</dbReference>
<sequence>MIGERFTREARQAVVAAVGEAERAGSKRVEPEHLALALLDAPALAGFDLPHDEVAAEFADIRRRGGLTGADVEALRGLGIDVDEVLGAAERSLGAAGGGGTATRTGRRWRLFGNHVPFAPESKQVLTRCLTEALDLGSSVLTADHLVLALLVARGPVSEVLGGRGVRYAEVRRLVAAPRT</sequence>
<proteinExistence type="predicted"/>
<evidence type="ECO:0000313" key="3">
    <source>
        <dbReference type="EMBL" id="ATE57618.1"/>
    </source>
</evidence>
<keyword evidence="1" id="KW-0677">Repeat</keyword>
<dbReference type="Pfam" id="PF02861">
    <property type="entry name" value="Clp_N"/>
    <property type="match status" value="1"/>
</dbReference>
<keyword evidence="3" id="KW-0378">Hydrolase</keyword>
<dbReference type="InterPro" id="IPR004176">
    <property type="entry name" value="Clp_R_N"/>
</dbReference>
<protein>
    <submittedName>
        <fullName evidence="3">Clp protease</fullName>
    </submittedName>
</protein>
<dbReference type="Gene3D" id="1.10.1780.10">
    <property type="entry name" value="Clp, N-terminal domain"/>
    <property type="match status" value="1"/>
</dbReference>
<evidence type="ECO:0000256" key="1">
    <source>
        <dbReference type="PROSITE-ProRule" id="PRU01251"/>
    </source>
</evidence>
<dbReference type="GO" id="GO:0006508">
    <property type="term" value="P:proteolysis"/>
    <property type="evidence" value="ECO:0007669"/>
    <property type="project" value="UniProtKB-KW"/>
</dbReference>
<name>A0A290ZF19_9PSEU</name>
<dbReference type="KEGG" id="apre:CNX65_33480"/>
<dbReference type="PROSITE" id="PS51903">
    <property type="entry name" value="CLP_R"/>
    <property type="match status" value="1"/>
</dbReference>
<dbReference type="GO" id="GO:0008233">
    <property type="term" value="F:peptidase activity"/>
    <property type="evidence" value="ECO:0007669"/>
    <property type="project" value="UniProtKB-KW"/>
</dbReference>
<organism evidence="3 4">
    <name type="scientific">Actinosynnema pretiosum</name>
    <dbReference type="NCBI Taxonomy" id="42197"/>
    <lineage>
        <taxon>Bacteria</taxon>
        <taxon>Bacillati</taxon>
        <taxon>Actinomycetota</taxon>
        <taxon>Actinomycetes</taxon>
        <taxon>Pseudonocardiales</taxon>
        <taxon>Pseudonocardiaceae</taxon>
        <taxon>Actinosynnema</taxon>
    </lineage>
</organism>
<dbReference type="RefSeq" id="WP_096497275.1">
    <property type="nucleotide sequence ID" value="NZ_CP023445.1"/>
</dbReference>
<dbReference type="SUPFAM" id="SSF81923">
    <property type="entry name" value="Double Clp-N motif"/>
    <property type="match status" value="1"/>
</dbReference>
<dbReference type="AlphaFoldDB" id="A0A290ZF19"/>
<dbReference type="Proteomes" id="UP000218505">
    <property type="component" value="Chromosome"/>
</dbReference>
<reference evidence="3" key="1">
    <citation type="submission" date="2017-09" db="EMBL/GenBank/DDBJ databases">
        <title>Complete Genome Sequence of ansamitocin-producing Bacterium Actinosynnema pretiosum X47.</title>
        <authorList>
            <person name="Cao G."/>
            <person name="Zong G."/>
            <person name="Zhong C."/>
            <person name="Fu J."/>
        </authorList>
    </citation>
    <scope>NUCLEOTIDE SEQUENCE [LARGE SCALE GENOMIC DNA]</scope>
    <source>
        <strain evidence="3">X47</strain>
    </source>
</reference>
<keyword evidence="4" id="KW-1185">Reference proteome</keyword>